<dbReference type="KEGG" id="cchl:FPL14_14790"/>
<organism evidence="2 3">
    <name type="scientific">Cohnella cholangitidis</name>
    <dbReference type="NCBI Taxonomy" id="2598458"/>
    <lineage>
        <taxon>Bacteria</taxon>
        <taxon>Bacillati</taxon>
        <taxon>Bacillota</taxon>
        <taxon>Bacilli</taxon>
        <taxon>Bacillales</taxon>
        <taxon>Paenibacillaceae</taxon>
        <taxon>Cohnella</taxon>
    </lineage>
</organism>
<dbReference type="AlphaFoldDB" id="A0A7G5BZD5"/>
<dbReference type="SUPFAM" id="SSF52540">
    <property type="entry name" value="P-loop containing nucleoside triphosphate hydrolases"/>
    <property type="match status" value="1"/>
</dbReference>
<gene>
    <name evidence="2" type="ORF">FPL14_14790</name>
</gene>
<evidence type="ECO:0000259" key="1">
    <source>
        <dbReference type="SMART" id="SM00382"/>
    </source>
</evidence>
<dbReference type="EMBL" id="CP041969">
    <property type="protein sequence ID" value="QMV42319.1"/>
    <property type="molecule type" value="Genomic_DNA"/>
</dbReference>
<evidence type="ECO:0000313" key="3">
    <source>
        <dbReference type="Proteomes" id="UP000515679"/>
    </source>
</evidence>
<sequence>MVHNAIRILEEFIVFKGLKINSWRQFENVELSFHPRLTILTGANGAGKTTILNLLNNHFGWNSIFLSTPKKDKQGLLKFVSGIFKLFESNTSKYGNNIVIGNLHYSNNVSADLTVPDEVGTSYNISVMNQQSINGLYIPSHRPIYSYRQVSNIPTQPRTRDDIYNSHRSILYNSYFSTSHEKTNYIIKENLIALAMFGYGNQVVTPNPTARQTFEDFQQILRVILPPKLGFQNISIEMPEVNLVTKSGEFSLDAVSGGVASLIDLAWQIFMYPNNNQPFVVTLDEPENHLHPEMQKMLLPNLIKAFPMAQFIVATHNPFIISSSPDSNVYILDYNENNRVISTYLDLVNKAGSSNDILREVLGVSVTLPYWVEDKINSIVERYSNNELNSEAISNLRQEMKEIGMDKLLPETLGRIVDGRK</sequence>
<name>A0A7G5BZD5_9BACL</name>
<dbReference type="InterPro" id="IPR003593">
    <property type="entry name" value="AAA+_ATPase"/>
</dbReference>
<keyword evidence="3" id="KW-1185">Reference proteome</keyword>
<dbReference type="PANTHER" id="PTHR43581:SF4">
    <property type="entry name" value="ATP_GTP PHOSPHATASE"/>
    <property type="match status" value="1"/>
</dbReference>
<dbReference type="GO" id="GO:0006302">
    <property type="term" value="P:double-strand break repair"/>
    <property type="evidence" value="ECO:0007669"/>
    <property type="project" value="InterPro"/>
</dbReference>
<accession>A0A7G5BZD5</accession>
<dbReference type="InterPro" id="IPR051396">
    <property type="entry name" value="Bact_Antivir_Def_Nuclease"/>
</dbReference>
<dbReference type="InterPro" id="IPR027417">
    <property type="entry name" value="P-loop_NTPase"/>
</dbReference>
<dbReference type="InterPro" id="IPR003959">
    <property type="entry name" value="ATPase_AAA_core"/>
</dbReference>
<dbReference type="GO" id="GO:0016887">
    <property type="term" value="F:ATP hydrolysis activity"/>
    <property type="evidence" value="ECO:0007669"/>
    <property type="project" value="InterPro"/>
</dbReference>
<feature type="domain" description="AAA+ ATPase" evidence="1">
    <location>
        <begin position="34"/>
        <end position="335"/>
    </location>
</feature>
<reference evidence="2 3" key="1">
    <citation type="submission" date="2019-07" db="EMBL/GenBank/DDBJ databases">
        <authorList>
            <person name="Kim J.K."/>
            <person name="Cheong H.-M."/>
            <person name="Choi Y."/>
            <person name="Hwang K.J."/>
            <person name="Lee S."/>
            <person name="Choi C."/>
        </authorList>
    </citation>
    <scope>NUCLEOTIDE SEQUENCE [LARGE SCALE GENOMIC DNA]</scope>
    <source>
        <strain evidence="2 3">KS 22</strain>
    </source>
</reference>
<proteinExistence type="predicted"/>
<dbReference type="PANTHER" id="PTHR43581">
    <property type="entry name" value="ATP/GTP PHOSPHATASE"/>
    <property type="match status" value="1"/>
</dbReference>
<dbReference type="Gene3D" id="3.40.50.300">
    <property type="entry name" value="P-loop containing nucleotide triphosphate hydrolases"/>
    <property type="match status" value="1"/>
</dbReference>
<dbReference type="Pfam" id="PF13304">
    <property type="entry name" value="AAA_21"/>
    <property type="match status" value="1"/>
</dbReference>
<dbReference type="Proteomes" id="UP000515679">
    <property type="component" value="Chromosome"/>
</dbReference>
<evidence type="ECO:0000313" key="2">
    <source>
        <dbReference type="EMBL" id="QMV42319.1"/>
    </source>
</evidence>
<dbReference type="SMART" id="SM00382">
    <property type="entry name" value="AAA"/>
    <property type="match status" value="1"/>
</dbReference>
<protein>
    <submittedName>
        <fullName evidence="2">AAA family ATPase</fullName>
    </submittedName>
</protein>